<comment type="function">
    <text evidence="1">Involved in a late step of protoheme IX synthesis.</text>
</comment>
<name>A0A3N0V234_9PROT</name>
<dbReference type="Gene3D" id="1.25.40.10">
    <property type="entry name" value="Tetratricopeptide repeat domain"/>
    <property type="match status" value="2"/>
</dbReference>
<evidence type="ECO:0000256" key="7">
    <source>
        <dbReference type="ARBA" id="ARBA00022989"/>
    </source>
</evidence>
<evidence type="ECO:0000256" key="9">
    <source>
        <dbReference type="ARBA" id="ARBA00023244"/>
    </source>
</evidence>
<gene>
    <name evidence="12" type="ORF">ED236_03940</name>
</gene>
<comment type="subcellular location">
    <subcellularLocation>
        <location evidence="2">Cell inner membrane</location>
        <topology evidence="2">Multi-pass membrane protein</topology>
    </subcellularLocation>
</comment>
<dbReference type="UniPathway" id="UPA00252"/>
<keyword evidence="6 10" id="KW-0812">Transmembrane</keyword>
<evidence type="ECO:0000256" key="1">
    <source>
        <dbReference type="ARBA" id="ARBA00002962"/>
    </source>
</evidence>
<keyword evidence="13" id="KW-1185">Reference proteome</keyword>
<dbReference type="GO" id="GO:0005886">
    <property type="term" value="C:plasma membrane"/>
    <property type="evidence" value="ECO:0007669"/>
    <property type="project" value="UniProtKB-SubCell"/>
</dbReference>
<evidence type="ECO:0000313" key="13">
    <source>
        <dbReference type="Proteomes" id="UP000275137"/>
    </source>
</evidence>
<comment type="pathway">
    <text evidence="3">Porphyrin-containing compound metabolism; protoheme biosynthesis.</text>
</comment>
<protein>
    <submittedName>
        <fullName evidence="12">Heme biosynthesis protein HemY</fullName>
    </submittedName>
</protein>
<comment type="caution">
    <text evidence="12">The sequence shown here is derived from an EMBL/GenBank/DDBJ whole genome shotgun (WGS) entry which is preliminary data.</text>
</comment>
<organism evidence="12 13">
    <name type="scientific">Pseudomethylobacillus aquaticus</name>
    <dbReference type="NCBI Taxonomy" id="2676064"/>
    <lineage>
        <taxon>Bacteria</taxon>
        <taxon>Pseudomonadati</taxon>
        <taxon>Pseudomonadota</taxon>
        <taxon>Betaproteobacteria</taxon>
        <taxon>Nitrosomonadales</taxon>
        <taxon>Methylophilaceae</taxon>
        <taxon>Pseudomethylobacillus</taxon>
    </lineage>
</organism>
<dbReference type="InterPro" id="IPR005254">
    <property type="entry name" value="Heme_biosyn_assoc_TPR_pro"/>
</dbReference>
<evidence type="ECO:0000313" key="12">
    <source>
        <dbReference type="EMBL" id="ROH86866.1"/>
    </source>
</evidence>
<dbReference type="GO" id="GO:0006779">
    <property type="term" value="P:porphyrin-containing compound biosynthetic process"/>
    <property type="evidence" value="ECO:0007669"/>
    <property type="project" value="UniProtKB-KW"/>
</dbReference>
<accession>A0A3N0V234</accession>
<dbReference type="InterPro" id="IPR010817">
    <property type="entry name" value="HemY_N"/>
</dbReference>
<proteinExistence type="predicted"/>
<feature type="domain" description="HemY N-terminal" evidence="11">
    <location>
        <begin position="26"/>
        <end position="131"/>
    </location>
</feature>
<dbReference type="Pfam" id="PF07219">
    <property type="entry name" value="HemY_N"/>
    <property type="match status" value="1"/>
</dbReference>
<keyword evidence="4" id="KW-1003">Cell membrane</keyword>
<reference evidence="12 13" key="1">
    <citation type="submission" date="2018-10" db="EMBL/GenBank/DDBJ databases">
        <authorList>
            <person name="Chen W.-M."/>
        </authorList>
    </citation>
    <scope>NUCLEOTIDE SEQUENCE [LARGE SCALE GENOMIC DNA]</scope>
    <source>
        <strain evidence="12 13">H-5</strain>
    </source>
</reference>
<sequence length="391" mass="43752">MRWLFWLLLVLALSIGVSLLAGSNQGYVLIVRSPYRLELSLNLLVILIVLSFVLLHVLLRFIHYSRRLPANVRAHKTAQRVRDGQTALKQALHAMSEGDYETAEKAASKALELGEDASISALTAARAAHKRKHRSQRDYYLAEAERLAPEASVARLLAHAELLLDDRQYSQALHLLQRLEKTAPRHGAGLVLQLKVQLRLGNWEQALALSQQVQKLQAMESWQLREFRLQALQNMLQRHASNVDALLSFWQGIAEEDQQRLTRPAALAFIRAGDGDRAAELVEMALTREWDSDLAALLGDCLSTQPQKQLQQAEHWLSQHPDDAALLLSLGNMCLRLGLWGKAQSYLEASIAVQPKVAAHLALADLLQQQGQQTLAHEHYQHSARLALQAG</sequence>
<dbReference type="Pfam" id="PF13432">
    <property type="entry name" value="TPR_16"/>
    <property type="match status" value="1"/>
</dbReference>
<evidence type="ECO:0000259" key="11">
    <source>
        <dbReference type="Pfam" id="PF07219"/>
    </source>
</evidence>
<keyword evidence="9" id="KW-0627">Porphyrin biosynthesis</keyword>
<evidence type="ECO:0000256" key="5">
    <source>
        <dbReference type="ARBA" id="ARBA00022519"/>
    </source>
</evidence>
<keyword evidence="7 10" id="KW-1133">Transmembrane helix</keyword>
<evidence type="ECO:0000256" key="2">
    <source>
        <dbReference type="ARBA" id="ARBA00004429"/>
    </source>
</evidence>
<dbReference type="InterPro" id="IPR011990">
    <property type="entry name" value="TPR-like_helical_dom_sf"/>
</dbReference>
<dbReference type="NCBIfam" id="TIGR00540">
    <property type="entry name" value="TPR_hemY_coli"/>
    <property type="match status" value="1"/>
</dbReference>
<keyword evidence="8 10" id="KW-0472">Membrane</keyword>
<dbReference type="EMBL" id="RJVP01000002">
    <property type="protein sequence ID" value="ROH86866.1"/>
    <property type="molecule type" value="Genomic_DNA"/>
</dbReference>
<evidence type="ECO:0000256" key="8">
    <source>
        <dbReference type="ARBA" id="ARBA00023136"/>
    </source>
</evidence>
<dbReference type="RefSeq" id="WP_123236674.1">
    <property type="nucleotide sequence ID" value="NZ_RJVP01000002.1"/>
</dbReference>
<dbReference type="GO" id="GO:0042168">
    <property type="term" value="P:heme metabolic process"/>
    <property type="evidence" value="ECO:0007669"/>
    <property type="project" value="InterPro"/>
</dbReference>
<dbReference type="Proteomes" id="UP000275137">
    <property type="component" value="Unassembled WGS sequence"/>
</dbReference>
<evidence type="ECO:0000256" key="10">
    <source>
        <dbReference type="SAM" id="Phobius"/>
    </source>
</evidence>
<dbReference type="SUPFAM" id="SSF48452">
    <property type="entry name" value="TPR-like"/>
    <property type="match status" value="1"/>
</dbReference>
<feature type="transmembrane region" description="Helical" evidence="10">
    <location>
        <begin position="39"/>
        <end position="59"/>
    </location>
</feature>
<evidence type="ECO:0000256" key="3">
    <source>
        <dbReference type="ARBA" id="ARBA00004744"/>
    </source>
</evidence>
<dbReference type="InterPro" id="IPR019734">
    <property type="entry name" value="TPR_rpt"/>
</dbReference>
<evidence type="ECO:0000256" key="6">
    <source>
        <dbReference type="ARBA" id="ARBA00022692"/>
    </source>
</evidence>
<keyword evidence="5" id="KW-0997">Cell inner membrane</keyword>
<evidence type="ECO:0000256" key="4">
    <source>
        <dbReference type="ARBA" id="ARBA00022475"/>
    </source>
</evidence>
<dbReference type="AlphaFoldDB" id="A0A3N0V234"/>
<dbReference type="SMART" id="SM00028">
    <property type="entry name" value="TPR"/>
    <property type="match status" value="2"/>
</dbReference>